<dbReference type="Gene3D" id="2.60.120.620">
    <property type="entry name" value="q2cbj1_9rhob like domain"/>
    <property type="match status" value="1"/>
</dbReference>
<accession>A0A537K9S3</accession>
<dbReference type="SUPFAM" id="SSF51197">
    <property type="entry name" value="Clavaminate synthase-like"/>
    <property type="match status" value="1"/>
</dbReference>
<dbReference type="GO" id="GO:0016706">
    <property type="term" value="F:2-oxoglutarate-dependent dioxygenase activity"/>
    <property type="evidence" value="ECO:0007669"/>
    <property type="project" value="UniProtKB-ARBA"/>
</dbReference>
<proteinExistence type="predicted"/>
<dbReference type="InterPro" id="IPR008775">
    <property type="entry name" value="Phytyl_CoA_dOase-like"/>
</dbReference>
<dbReference type="GO" id="GO:0005506">
    <property type="term" value="F:iron ion binding"/>
    <property type="evidence" value="ECO:0007669"/>
    <property type="project" value="UniProtKB-ARBA"/>
</dbReference>
<dbReference type="AlphaFoldDB" id="A0A537K9S3"/>
<dbReference type="PANTHER" id="PTHR20883:SF48">
    <property type="entry name" value="ECTOINE DIOXYGENASE"/>
    <property type="match status" value="1"/>
</dbReference>
<organism evidence="1 2">
    <name type="scientific">Candidatus Segetimicrobium genomatis</name>
    <dbReference type="NCBI Taxonomy" id="2569760"/>
    <lineage>
        <taxon>Bacteria</taxon>
        <taxon>Bacillati</taxon>
        <taxon>Candidatus Sysuimicrobiota</taxon>
        <taxon>Candidatus Sysuimicrobiia</taxon>
        <taxon>Candidatus Sysuimicrobiales</taxon>
        <taxon>Candidatus Segetimicrobiaceae</taxon>
        <taxon>Candidatus Segetimicrobium</taxon>
    </lineage>
</organism>
<dbReference type="PANTHER" id="PTHR20883">
    <property type="entry name" value="PHYTANOYL-COA DIOXYGENASE DOMAIN CONTAINING 1"/>
    <property type="match status" value="1"/>
</dbReference>
<dbReference type="Proteomes" id="UP000318509">
    <property type="component" value="Unassembled WGS sequence"/>
</dbReference>
<dbReference type="Pfam" id="PF05721">
    <property type="entry name" value="PhyH"/>
    <property type="match status" value="1"/>
</dbReference>
<sequence length="261" mass="29450">MSRSDAERARAKLEDYERRTGGPLRGNLRHKAHLLFPFLSEIVRNNQVLDAIEDLYGPNLLCWTSNFFIKEARNPAFVSWHQDATYWGLSAPDVVSAWVALTPSTLENGAMGVIPGSHSLEQLPHRDTFDHNNLLTRGQEVMVEVDESKAMYLELEPGEASLHHVLLVHGSPPNPSAERRIGFAIRYIPTSVRQLHGEDGATLVRGADTFGHFQHEPIPRIEMEPELVALHKEITERNAQILYRGTQIKSYDDPTARGAYR</sequence>
<keyword evidence="1" id="KW-0560">Oxidoreductase</keyword>
<name>A0A537K9S3_9BACT</name>
<protein>
    <submittedName>
        <fullName evidence="1">Phytanoyl-CoA dioxygenase</fullName>
    </submittedName>
</protein>
<gene>
    <name evidence="1" type="ORF">E6H00_02580</name>
</gene>
<evidence type="ECO:0000313" key="1">
    <source>
        <dbReference type="EMBL" id="TMI92523.1"/>
    </source>
</evidence>
<dbReference type="EMBL" id="VBAK01000057">
    <property type="protein sequence ID" value="TMI92523.1"/>
    <property type="molecule type" value="Genomic_DNA"/>
</dbReference>
<keyword evidence="1" id="KW-0223">Dioxygenase</keyword>
<comment type="caution">
    <text evidence="1">The sequence shown here is derived from an EMBL/GenBank/DDBJ whole genome shotgun (WGS) entry which is preliminary data.</text>
</comment>
<evidence type="ECO:0000313" key="2">
    <source>
        <dbReference type="Proteomes" id="UP000318509"/>
    </source>
</evidence>
<reference evidence="1 2" key="1">
    <citation type="journal article" date="2019" name="Nat. Microbiol.">
        <title>Mediterranean grassland soil C-N compound turnover is dependent on rainfall and depth, and is mediated by genomically divergent microorganisms.</title>
        <authorList>
            <person name="Diamond S."/>
            <person name="Andeer P.F."/>
            <person name="Li Z."/>
            <person name="Crits-Christoph A."/>
            <person name="Burstein D."/>
            <person name="Anantharaman K."/>
            <person name="Lane K.R."/>
            <person name="Thomas B.C."/>
            <person name="Pan C."/>
            <person name="Northen T.R."/>
            <person name="Banfield J.F."/>
        </authorList>
    </citation>
    <scope>NUCLEOTIDE SEQUENCE [LARGE SCALE GENOMIC DNA]</scope>
    <source>
        <strain evidence="1">NP_3</strain>
    </source>
</reference>